<dbReference type="EMBL" id="JNAD02000138">
    <property type="protein sequence ID" value="RKM86916.1"/>
    <property type="molecule type" value="Genomic_DNA"/>
</dbReference>
<name>A0A420UTC3_9ACTN</name>
<comment type="caution">
    <text evidence="1">The sequence shown here is derived from an EMBL/GenBank/DDBJ whole genome shotgun (WGS) entry which is preliminary data.</text>
</comment>
<sequence length="88" mass="9452">ALNNLAIQLSEVGRREEALAPAEEAATTYRELAEVNPAAYLPDLAMALNTLAIQLSEVGRREEALAPAEEAATTYRELAEVNPAAYLP</sequence>
<dbReference type="Gene3D" id="1.25.40.10">
    <property type="entry name" value="Tetratricopeptide repeat domain"/>
    <property type="match status" value="1"/>
</dbReference>
<dbReference type="Proteomes" id="UP000028058">
    <property type="component" value="Unassembled WGS sequence"/>
</dbReference>
<organism evidence="1 2">
    <name type="scientific">Streptomyces xinghaiensis</name>
    <dbReference type="NCBI Taxonomy" id="1038928"/>
    <lineage>
        <taxon>Bacteria</taxon>
        <taxon>Bacillati</taxon>
        <taxon>Actinomycetota</taxon>
        <taxon>Actinomycetes</taxon>
        <taxon>Kitasatosporales</taxon>
        <taxon>Streptomycetaceae</taxon>
        <taxon>Streptomyces</taxon>
    </lineage>
</organism>
<feature type="non-terminal residue" evidence="1">
    <location>
        <position position="88"/>
    </location>
</feature>
<reference evidence="1 2" key="1">
    <citation type="journal article" date="2014" name="Genome Announc.">
        <title>Draft Genome Sequence of Streptomyces fradiae ATCC 19609, a Strain Highly Sensitive to Antibiotics.</title>
        <authorList>
            <person name="Bekker O.B."/>
            <person name="Klimina K.M."/>
            <person name="Vatlin A.A."/>
            <person name="Zakharevich N.V."/>
            <person name="Kasianov A.S."/>
            <person name="Danilenko V.N."/>
        </authorList>
    </citation>
    <scope>NUCLEOTIDE SEQUENCE [LARGE SCALE GENOMIC DNA]</scope>
    <source>
        <strain evidence="1 2">ATCC 19609</strain>
    </source>
</reference>
<dbReference type="SUPFAM" id="SSF48452">
    <property type="entry name" value="TPR-like"/>
    <property type="match status" value="1"/>
</dbReference>
<gene>
    <name evidence="1" type="ORF">SFRA_033245</name>
</gene>
<dbReference type="InterPro" id="IPR011990">
    <property type="entry name" value="TPR-like_helical_dom_sf"/>
</dbReference>
<dbReference type="RefSeq" id="WP_147450586.1">
    <property type="nucleotide sequence ID" value="NZ_JNAD02000138.1"/>
</dbReference>
<dbReference type="OrthoDB" id="4334520at2"/>
<accession>A0A420UTC3</accession>
<dbReference type="AlphaFoldDB" id="A0A420UTC3"/>
<keyword evidence="2" id="KW-1185">Reference proteome</keyword>
<proteinExistence type="predicted"/>
<evidence type="ECO:0000313" key="2">
    <source>
        <dbReference type="Proteomes" id="UP000028058"/>
    </source>
</evidence>
<dbReference type="Pfam" id="PF13374">
    <property type="entry name" value="TPR_10"/>
    <property type="match status" value="2"/>
</dbReference>
<feature type="non-terminal residue" evidence="1">
    <location>
        <position position="1"/>
    </location>
</feature>
<protein>
    <recommendedName>
        <fullName evidence="3">Tetratricopeptide repeat protein</fullName>
    </recommendedName>
</protein>
<evidence type="ECO:0008006" key="3">
    <source>
        <dbReference type="Google" id="ProtNLM"/>
    </source>
</evidence>
<evidence type="ECO:0000313" key="1">
    <source>
        <dbReference type="EMBL" id="RKM86916.1"/>
    </source>
</evidence>